<sequence length="164" mass="17437">MTRLHSYETVVTWTGDRGTGTSGYREYGRDHTVTADGPAPLAGSADPTFRGDPDRWNPEQLLLAALAQCHMLSYLALCARHGVVVTGYVDRAQGTMATQGTGGRFTSAVLRPVVRVASAAMVEKATALHRDAHAGCFIASSVNFPVEHEPTVTADDRAGTPVPD</sequence>
<dbReference type="InterPro" id="IPR052707">
    <property type="entry name" value="OsmC_Ohr_Peroxiredoxin"/>
</dbReference>
<dbReference type="PANTHER" id="PTHR42830">
    <property type="entry name" value="OSMOTICALLY INDUCIBLE FAMILY PROTEIN"/>
    <property type="match status" value="1"/>
</dbReference>
<dbReference type="InterPro" id="IPR015946">
    <property type="entry name" value="KH_dom-like_a/b"/>
</dbReference>
<dbReference type="Gene3D" id="3.30.300.20">
    <property type="match status" value="1"/>
</dbReference>
<gene>
    <name evidence="1" type="ORF">PVK37_29335</name>
</gene>
<dbReference type="RefSeq" id="WP_275031052.1">
    <property type="nucleotide sequence ID" value="NZ_CP118615.1"/>
</dbReference>
<dbReference type="InterPro" id="IPR036102">
    <property type="entry name" value="OsmC/Ohrsf"/>
</dbReference>
<dbReference type="SUPFAM" id="SSF82784">
    <property type="entry name" value="OsmC-like"/>
    <property type="match status" value="1"/>
</dbReference>
<accession>A0ABY7ZQJ0</accession>
<dbReference type="Proteomes" id="UP001219605">
    <property type="component" value="Chromosome"/>
</dbReference>
<organism evidence="1 2">
    <name type="scientific">Micromonospora cathayae</name>
    <dbReference type="NCBI Taxonomy" id="3028804"/>
    <lineage>
        <taxon>Bacteria</taxon>
        <taxon>Bacillati</taxon>
        <taxon>Actinomycetota</taxon>
        <taxon>Actinomycetes</taxon>
        <taxon>Micromonosporales</taxon>
        <taxon>Micromonosporaceae</taxon>
        <taxon>Micromonospora</taxon>
    </lineage>
</organism>
<protein>
    <submittedName>
        <fullName evidence="1">OsmC family protein</fullName>
    </submittedName>
</protein>
<dbReference type="EMBL" id="CP118615">
    <property type="protein sequence ID" value="WDZ84492.1"/>
    <property type="molecule type" value="Genomic_DNA"/>
</dbReference>
<keyword evidence="2" id="KW-1185">Reference proteome</keyword>
<proteinExistence type="predicted"/>
<evidence type="ECO:0000313" key="2">
    <source>
        <dbReference type="Proteomes" id="UP001219605"/>
    </source>
</evidence>
<evidence type="ECO:0000313" key="1">
    <source>
        <dbReference type="EMBL" id="WDZ84492.1"/>
    </source>
</evidence>
<dbReference type="Pfam" id="PF02566">
    <property type="entry name" value="OsmC"/>
    <property type="match status" value="1"/>
</dbReference>
<dbReference type="PANTHER" id="PTHR42830:SF2">
    <property type="entry name" value="OSMC_OHR FAMILY PROTEIN"/>
    <property type="match status" value="1"/>
</dbReference>
<reference evidence="1 2" key="1">
    <citation type="submission" date="2023-02" db="EMBL/GenBank/DDBJ databases">
        <authorList>
            <person name="Mo P."/>
        </authorList>
    </citation>
    <scope>NUCLEOTIDE SEQUENCE [LARGE SCALE GENOMIC DNA]</scope>
    <source>
        <strain evidence="1 2">HUAS 3</strain>
    </source>
</reference>
<dbReference type="InterPro" id="IPR003718">
    <property type="entry name" value="OsmC/Ohr_fam"/>
</dbReference>
<name>A0ABY7ZQJ0_9ACTN</name>